<protein>
    <submittedName>
        <fullName evidence="2">Uncharacterized protein</fullName>
    </submittedName>
</protein>
<comment type="caution">
    <text evidence="2">The sequence shown here is derived from an EMBL/GenBank/DDBJ whole genome shotgun (WGS) entry which is preliminary data.</text>
</comment>
<name>A0AAD1UFQ2_EUPCR</name>
<evidence type="ECO:0000313" key="2">
    <source>
        <dbReference type="EMBL" id="CAI2366035.1"/>
    </source>
</evidence>
<keyword evidence="3" id="KW-1185">Reference proteome</keyword>
<dbReference type="Proteomes" id="UP001295684">
    <property type="component" value="Unassembled WGS sequence"/>
</dbReference>
<reference evidence="2" key="1">
    <citation type="submission" date="2023-07" db="EMBL/GenBank/DDBJ databases">
        <authorList>
            <consortium name="AG Swart"/>
            <person name="Singh M."/>
            <person name="Singh A."/>
            <person name="Seah K."/>
            <person name="Emmerich C."/>
        </authorList>
    </citation>
    <scope>NUCLEOTIDE SEQUENCE</scope>
    <source>
        <strain evidence="2">DP1</strain>
    </source>
</reference>
<evidence type="ECO:0000256" key="1">
    <source>
        <dbReference type="SAM" id="MobiDB-lite"/>
    </source>
</evidence>
<proteinExistence type="predicted"/>
<dbReference type="AlphaFoldDB" id="A0AAD1UFQ2"/>
<organism evidence="2 3">
    <name type="scientific">Euplotes crassus</name>
    <dbReference type="NCBI Taxonomy" id="5936"/>
    <lineage>
        <taxon>Eukaryota</taxon>
        <taxon>Sar</taxon>
        <taxon>Alveolata</taxon>
        <taxon>Ciliophora</taxon>
        <taxon>Intramacronucleata</taxon>
        <taxon>Spirotrichea</taxon>
        <taxon>Hypotrichia</taxon>
        <taxon>Euplotida</taxon>
        <taxon>Euplotidae</taxon>
        <taxon>Moneuplotes</taxon>
    </lineage>
</organism>
<feature type="compositionally biased region" description="Basic residues" evidence="1">
    <location>
        <begin position="1"/>
        <end position="18"/>
    </location>
</feature>
<feature type="region of interest" description="Disordered" evidence="1">
    <location>
        <begin position="1"/>
        <end position="28"/>
    </location>
</feature>
<evidence type="ECO:0000313" key="3">
    <source>
        <dbReference type="Proteomes" id="UP001295684"/>
    </source>
</evidence>
<sequence>MKKYNRNKCKTKQKRKKPVIIDHSGGKDSLKDEEIVGMNELVDGLGSKIFEDERVVKMLDRMSEDSSTKSSQNPDGLTENYPMFTSKENDQSNPKNETEPIEVVNRIKELLLKEEDVVQFIKSKSSSVELDSIVLSKIAEKVLKTCEKGRNKKEFQKLSSFEKYRKLMNILKSQS</sequence>
<dbReference type="EMBL" id="CAMPGE010007108">
    <property type="protein sequence ID" value="CAI2366035.1"/>
    <property type="molecule type" value="Genomic_DNA"/>
</dbReference>
<feature type="region of interest" description="Disordered" evidence="1">
    <location>
        <begin position="61"/>
        <end position="100"/>
    </location>
</feature>
<accession>A0AAD1UFQ2</accession>
<gene>
    <name evidence="2" type="ORF">ECRASSUSDP1_LOCUS7306</name>
</gene>